<dbReference type="InterPro" id="IPR019050">
    <property type="entry name" value="FDF_dom"/>
</dbReference>
<evidence type="ECO:0000256" key="1">
    <source>
        <dbReference type="PROSITE-ProRule" id="PRU00846"/>
    </source>
</evidence>
<evidence type="ECO:0000313" key="8">
    <source>
        <dbReference type="EMBL" id="KAJ0985802.1"/>
    </source>
</evidence>
<evidence type="ECO:0000256" key="3">
    <source>
        <dbReference type="SAM" id="MobiDB-lite"/>
    </source>
</evidence>
<comment type="caution">
    <text evidence="8">The sequence shown here is derived from an EMBL/GenBank/DDBJ whole genome shotgun (WGS) entry which is preliminary data.</text>
</comment>
<evidence type="ECO:0000259" key="6">
    <source>
        <dbReference type="PROSITE" id="PS51536"/>
    </source>
</evidence>
<dbReference type="InterPro" id="IPR010920">
    <property type="entry name" value="LSM_dom_sf"/>
</dbReference>
<organism evidence="8 9">
    <name type="scientific">Dioscorea zingiberensis</name>
    <dbReference type="NCBI Taxonomy" id="325984"/>
    <lineage>
        <taxon>Eukaryota</taxon>
        <taxon>Viridiplantae</taxon>
        <taxon>Streptophyta</taxon>
        <taxon>Embryophyta</taxon>
        <taxon>Tracheophyta</taxon>
        <taxon>Spermatophyta</taxon>
        <taxon>Magnoliopsida</taxon>
        <taxon>Liliopsida</taxon>
        <taxon>Dioscoreales</taxon>
        <taxon>Dioscoreaceae</taxon>
        <taxon>Dioscorea</taxon>
    </lineage>
</organism>
<dbReference type="PROSITE" id="PS51512">
    <property type="entry name" value="DFDF"/>
    <property type="match status" value="1"/>
</dbReference>
<feature type="compositionally biased region" description="Basic residues" evidence="3">
    <location>
        <begin position="421"/>
        <end position="436"/>
    </location>
</feature>
<feature type="region of interest" description="Disordered" evidence="3">
    <location>
        <begin position="130"/>
        <end position="152"/>
    </location>
</feature>
<dbReference type="AlphaFoldDB" id="A0A9D5HRV3"/>
<evidence type="ECO:0008006" key="10">
    <source>
        <dbReference type="Google" id="ProtNLM"/>
    </source>
</evidence>
<dbReference type="InterPro" id="IPR025762">
    <property type="entry name" value="DFDF"/>
</dbReference>
<feature type="compositionally biased region" description="Acidic residues" evidence="3">
    <location>
        <begin position="479"/>
        <end position="492"/>
    </location>
</feature>
<dbReference type="EMBL" id="JAGGNH010000001">
    <property type="protein sequence ID" value="KAJ0985802.1"/>
    <property type="molecule type" value="Genomic_DNA"/>
</dbReference>
<protein>
    <recommendedName>
        <fullName evidence="10">Protein decapping 5</fullName>
    </recommendedName>
</protein>
<feature type="region of interest" description="Disordered" evidence="3">
    <location>
        <begin position="418"/>
        <end position="442"/>
    </location>
</feature>
<dbReference type="GO" id="GO:0033962">
    <property type="term" value="P:P-body assembly"/>
    <property type="evidence" value="ECO:0007669"/>
    <property type="project" value="TreeGrafter"/>
</dbReference>
<dbReference type="GO" id="GO:0000932">
    <property type="term" value="C:P-body"/>
    <property type="evidence" value="ECO:0007669"/>
    <property type="project" value="TreeGrafter"/>
</dbReference>
<evidence type="ECO:0000259" key="7">
    <source>
        <dbReference type="PROSITE" id="PS52002"/>
    </source>
</evidence>
<dbReference type="GO" id="GO:0034063">
    <property type="term" value="P:stress granule assembly"/>
    <property type="evidence" value="ECO:0007669"/>
    <property type="project" value="TreeGrafter"/>
</dbReference>
<feature type="domain" description="FFD box profile" evidence="5">
    <location>
        <begin position="500"/>
        <end position="515"/>
    </location>
</feature>
<evidence type="ECO:0000259" key="4">
    <source>
        <dbReference type="PROSITE" id="PS51512"/>
    </source>
</evidence>
<feature type="domain" description="TFG box profile" evidence="6">
    <location>
        <begin position="522"/>
        <end position="542"/>
    </location>
</feature>
<sequence>MAAEASRSGTTVDSYIGSLISLTSKSEIRYEGILYNINTEESSIGLRNVSLFGTEGRKDGPQIPASDEIYEYILFRGSDIKDLQVKSSPPPQAAPIHNDPAIIQSHYSRPPASTSSPSVGSVTVADNSHTVQLGQGGLPPYQPGASLGSWGSSPPAANESVLAMPTMYWQGYYAPTSGLPHMQQPSMLRPPPGLPGLPSMQQPLQYPSINTSISSGSTNLTDYRSPLLPPVSSTPSLTSLTLPPTSAPVQAILLAPETLPSLMPNKPSATSLPASSIGPTLPFVSPLASSLESIPTAAQSTPSVVGSKPRPPIATLPYQSTSQSVPSIIGSPISSHVETLVPLVTPCQLFQPGSSTTPSSQPSQIIVKEVESKLPELPESNAKLPVPEQGVSAPAEVKEPILPLPTPSDVKPYDTALQFHPNHRGRGRARGRRNGHPRPVTKFTEDFDFTAMNEKFNKDEVWGHLGKSKSQYRDREGDSKDDEVDDEEDDEETLKLEAKPVYIKDDFFDSLSCNTLDHGSQNGRTKFSEQLKIDTETFGDFPRHRPNRGGGRGFRGGGRFRGSYYGRGYGYVGRGRGNTMPYRAF</sequence>
<dbReference type="Pfam" id="PF09532">
    <property type="entry name" value="FDF"/>
    <property type="match status" value="1"/>
</dbReference>
<feature type="short sequence motif" description="TFG box" evidence="2">
    <location>
        <begin position="522"/>
        <end position="542"/>
    </location>
</feature>
<keyword evidence="9" id="KW-1185">Reference proteome</keyword>
<reference evidence="8" key="2">
    <citation type="journal article" date="2022" name="Hortic Res">
        <title>The genome of Dioscorea zingiberensis sheds light on the biosynthesis, origin and evolution of the medicinally important diosgenin saponins.</title>
        <authorList>
            <person name="Li Y."/>
            <person name="Tan C."/>
            <person name="Li Z."/>
            <person name="Guo J."/>
            <person name="Li S."/>
            <person name="Chen X."/>
            <person name="Wang C."/>
            <person name="Dai X."/>
            <person name="Yang H."/>
            <person name="Song W."/>
            <person name="Hou L."/>
            <person name="Xu J."/>
            <person name="Tong Z."/>
            <person name="Xu A."/>
            <person name="Yuan X."/>
            <person name="Wang W."/>
            <person name="Yang Q."/>
            <person name="Chen L."/>
            <person name="Sun Z."/>
            <person name="Wang K."/>
            <person name="Pan B."/>
            <person name="Chen J."/>
            <person name="Bao Y."/>
            <person name="Liu F."/>
            <person name="Qi X."/>
            <person name="Gang D.R."/>
            <person name="Wen J."/>
            <person name="Li J."/>
        </authorList>
    </citation>
    <scope>NUCLEOTIDE SEQUENCE</scope>
    <source>
        <strain evidence="8">Dzin_1.0</strain>
    </source>
</reference>
<dbReference type="InterPro" id="IPR025761">
    <property type="entry name" value="FFD_box"/>
</dbReference>
<dbReference type="InterPro" id="IPR025768">
    <property type="entry name" value="TFG_box"/>
</dbReference>
<dbReference type="PROSITE" id="PS51536">
    <property type="entry name" value="TFG"/>
    <property type="match status" value="1"/>
</dbReference>
<feature type="domain" description="DFDF" evidence="4">
    <location>
        <begin position="435"/>
        <end position="471"/>
    </location>
</feature>
<dbReference type="PROSITE" id="PS51513">
    <property type="entry name" value="FFD"/>
    <property type="match status" value="1"/>
</dbReference>
<dbReference type="PROSITE" id="PS52002">
    <property type="entry name" value="SM"/>
    <property type="match status" value="1"/>
</dbReference>
<dbReference type="OrthoDB" id="21539at2759"/>
<evidence type="ECO:0000313" key="9">
    <source>
        <dbReference type="Proteomes" id="UP001085076"/>
    </source>
</evidence>
<evidence type="ECO:0000256" key="2">
    <source>
        <dbReference type="PROSITE-ProRule" id="PRU00869"/>
    </source>
</evidence>
<accession>A0A9D5HRV3</accession>
<dbReference type="InterPro" id="IPR047575">
    <property type="entry name" value="Sm"/>
</dbReference>
<dbReference type="Pfam" id="PF12701">
    <property type="entry name" value="LSM14"/>
    <property type="match status" value="1"/>
</dbReference>
<dbReference type="PANTHER" id="PTHR13586">
    <property type="entry name" value="SCD6 PROTEIN-RELATED"/>
    <property type="match status" value="1"/>
</dbReference>
<gene>
    <name evidence="8" type="ORF">J5N97_004158</name>
</gene>
<dbReference type="SMART" id="SM01271">
    <property type="entry name" value="LSM14"/>
    <property type="match status" value="1"/>
</dbReference>
<dbReference type="PANTHER" id="PTHR13586:SF0">
    <property type="entry name" value="TRAILER HITCH, ISOFORM H"/>
    <property type="match status" value="1"/>
</dbReference>
<feature type="short sequence motif" description="FFD box" evidence="1">
    <location>
        <begin position="500"/>
        <end position="515"/>
    </location>
</feature>
<feature type="region of interest" description="Disordered" evidence="3">
    <location>
        <begin position="468"/>
        <end position="492"/>
    </location>
</feature>
<dbReference type="GO" id="GO:0003729">
    <property type="term" value="F:mRNA binding"/>
    <property type="evidence" value="ECO:0007669"/>
    <property type="project" value="TreeGrafter"/>
</dbReference>
<dbReference type="SMART" id="SM01199">
    <property type="entry name" value="FDF"/>
    <property type="match status" value="1"/>
</dbReference>
<dbReference type="Proteomes" id="UP001085076">
    <property type="component" value="Miscellaneous, Linkage group lg01"/>
</dbReference>
<reference evidence="8" key="1">
    <citation type="submission" date="2021-03" db="EMBL/GenBank/DDBJ databases">
        <authorList>
            <person name="Li Z."/>
            <person name="Yang C."/>
        </authorList>
    </citation>
    <scope>NUCLEOTIDE SEQUENCE</scope>
    <source>
        <strain evidence="8">Dzin_1.0</strain>
        <tissue evidence="8">Leaf</tissue>
    </source>
</reference>
<feature type="domain" description="Sm" evidence="7">
    <location>
        <begin position="7"/>
        <end position="89"/>
    </location>
</feature>
<dbReference type="SUPFAM" id="SSF50182">
    <property type="entry name" value="Sm-like ribonucleoproteins"/>
    <property type="match status" value="1"/>
</dbReference>
<dbReference type="InterPro" id="IPR025609">
    <property type="entry name" value="Lsm14-like_N"/>
</dbReference>
<dbReference type="CDD" id="cd01736">
    <property type="entry name" value="LSm14_N"/>
    <property type="match status" value="1"/>
</dbReference>
<proteinExistence type="predicted"/>
<dbReference type="Gene3D" id="2.30.30.100">
    <property type="match status" value="1"/>
</dbReference>
<evidence type="ECO:0000259" key="5">
    <source>
        <dbReference type="PROSITE" id="PS51513"/>
    </source>
</evidence>
<name>A0A9D5HRV3_9LILI</name>